<dbReference type="RefSeq" id="WP_274455055.1">
    <property type="nucleotide sequence ID" value="NZ_CP067097.1"/>
</dbReference>
<dbReference type="InterPro" id="IPR047793">
    <property type="entry name" value="LiaF_C"/>
</dbReference>
<keyword evidence="5" id="KW-1185">Reference proteome</keyword>
<evidence type="ECO:0000256" key="1">
    <source>
        <dbReference type="SAM" id="Phobius"/>
    </source>
</evidence>
<feature type="transmembrane region" description="Helical" evidence="1">
    <location>
        <begin position="61"/>
        <end position="81"/>
    </location>
</feature>
<dbReference type="Proteomes" id="UP001232973">
    <property type="component" value="Unassembled WGS sequence"/>
</dbReference>
<dbReference type="NCBIfam" id="NF040535">
    <property type="entry name" value="LiaF_C_term"/>
    <property type="match status" value="1"/>
</dbReference>
<dbReference type="Pfam" id="PF22570">
    <property type="entry name" value="LiaF-TM"/>
    <property type="match status" value="1"/>
</dbReference>
<sequence length="296" mass="32093">MRRGAGFGIVLIAVGVVYLLTQAGVIHMASSWWSGRVLWPLVLVVLGGSGLKAFSRGRIPWGSLYLVVLGLLLAAKGTHAVPWLNPVSGWTFVWGLLLIFCGLYFLTPRRLRGIGDPLVVVINRRSSHAGAADAGANDAEASDAGAAEFGTWTAPKRHSGPTGHRAQANRRTERRYAEWRLIGDVSIGHEPWVLSNVELWNGVGDIRVNLATALVEDGDYHLNVGGWVGDVRILVPEDLDVAIDAEIRVGDLQVFGEKQAGSGRRVHMEDPGYAASTRRCRIDVSLQIGEVQIVRV</sequence>
<reference evidence="4 5" key="1">
    <citation type="submission" date="2023-07" db="EMBL/GenBank/DDBJ databases">
        <title>Genomic Encyclopedia of Type Strains, Phase IV (KMG-IV): sequencing the most valuable type-strain genomes for metagenomic binning, comparative biology and taxonomic classification.</title>
        <authorList>
            <person name="Goeker M."/>
        </authorList>
    </citation>
    <scope>NUCLEOTIDE SEQUENCE [LARGE SCALE GENOMIC DNA]</scope>
    <source>
        <strain evidence="4 5">DSM 4006</strain>
    </source>
</reference>
<dbReference type="Pfam" id="PF09922">
    <property type="entry name" value="LiaF-like_C"/>
    <property type="match status" value="1"/>
</dbReference>
<proteinExistence type="predicted"/>
<protein>
    <submittedName>
        <fullName evidence="4">Lia operon protein LiaF</fullName>
    </submittedName>
</protein>
<comment type="caution">
    <text evidence="4">The sequence shown here is derived from an EMBL/GenBank/DDBJ whole genome shotgun (WGS) entry which is preliminary data.</text>
</comment>
<keyword evidence="1" id="KW-0812">Transmembrane</keyword>
<feature type="transmembrane region" description="Helical" evidence="1">
    <location>
        <begin position="7"/>
        <end position="25"/>
    </location>
</feature>
<feature type="transmembrane region" description="Helical" evidence="1">
    <location>
        <begin position="37"/>
        <end position="54"/>
    </location>
</feature>
<evidence type="ECO:0000313" key="4">
    <source>
        <dbReference type="EMBL" id="MDQ0189199.1"/>
    </source>
</evidence>
<accession>A0ABT9XGL0</accession>
<keyword evidence="1" id="KW-1133">Transmembrane helix</keyword>
<dbReference type="InterPro" id="IPR054331">
    <property type="entry name" value="LiaF_TM"/>
</dbReference>
<feature type="domain" description="LiaF transmembrane" evidence="3">
    <location>
        <begin position="7"/>
        <end position="110"/>
    </location>
</feature>
<evidence type="ECO:0000259" key="3">
    <source>
        <dbReference type="Pfam" id="PF22570"/>
    </source>
</evidence>
<dbReference type="EMBL" id="JAUSTP010000005">
    <property type="protein sequence ID" value="MDQ0189199.1"/>
    <property type="molecule type" value="Genomic_DNA"/>
</dbReference>
<keyword evidence="1" id="KW-0472">Membrane</keyword>
<evidence type="ECO:0000259" key="2">
    <source>
        <dbReference type="Pfam" id="PF09922"/>
    </source>
</evidence>
<dbReference type="InterPro" id="IPR024425">
    <property type="entry name" value="LiaF-like_C"/>
</dbReference>
<organism evidence="4 5">
    <name type="scientific">Alicyclobacillus cycloheptanicus</name>
    <dbReference type="NCBI Taxonomy" id="1457"/>
    <lineage>
        <taxon>Bacteria</taxon>
        <taxon>Bacillati</taxon>
        <taxon>Bacillota</taxon>
        <taxon>Bacilli</taxon>
        <taxon>Bacillales</taxon>
        <taxon>Alicyclobacillaceae</taxon>
        <taxon>Alicyclobacillus</taxon>
    </lineage>
</organism>
<evidence type="ECO:0000313" key="5">
    <source>
        <dbReference type="Proteomes" id="UP001232973"/>
    </source>
</evidence>
<name>A0ABT9XGL0_9BACL</name>
<feature type="transmembrane region" description="Helical" evidence="1">
    <location>
        <begin position="87"/>
        <end position="106"/>
    </location>
</feature>
<feature type="domain" description="Cell wall-active antibiotics response LiaF-like C-terminal" evidence="2">
    <location>
        <begin position="182"/>
        <end position="293"/>
    </location>
</feature>
<gene>
    <name evidence="4" type="ORF">J2S03_001015</name>
</gene>